<keyword evidence="7" id="KW-0677">Repeat</keyword>
<feature type="active site" description="Proton acceptor; for dehydratase activity" evidence="8">
    <location>
        <position position="956"/>
    </location>
</feature>
<dbReference type="InterPro" id="IPR050091">
    <property type="entry name" value="PKS_NRPS_Biosynth_Enz"/>
</dbReference>
<dbReference type="Gene3D" id="3.10.450.50">
    <property type="match status" value="1"/>
</dbReference>
<evidence type="ECO:0000313" key="13">
    <source>
        <dbReference type="Proteomes" id="UP001300348"/>
    </source>
</evidence>
<keyword evidence="3" id="KW-0596">Phosphopantetheine</keyword>
<feature type="domain" description="Ketosynthase family 3 (KS3)" evidence="10">
    <location>
        <begin position="343"/>
        <end position="757"/>
    </location>
</feature>
<dbReference type="EMBL" id="CP133647">
    <property type="protein sequence ID" value="WNH03794.1"/>
    <property type="molecule type" value="Genomic_DNA"/>
</dbReference>
<sequence>MTDKTTWLLQHPYAEFVLGLKAAWEDDWSSDESSFDAFNNLFAQTCVCHMQGNELNSAQAFQAFIQSVRLNTANLKLIPESVIVQDDILHLFHRWKADRWHDEVISGGEYSNFCQIAIRISDGKIVELWQQSQDFLFLLGTPLSEECLSYPAWQQRVLINENGRLHTACDEQSVRMGERAKQLVDCVFSQDPLRQINSLLHPELVFHNGDITGHGIAEWKSFIYALRTAIGKEGVTLFDELFIRDKNTLTLFVRMELTQASPFVLSRLNGMFCVLKLEMDEHRITKIQTYPENYLFFLGIDFPQHETRLKQLFRGNRLPLETKPQLKHDAEIKIPSSPKSVQDEQVVIVGIAGRFPQADSVGQFWKNLLEGKSGFSAFPEDRPWLSAGTLIRSAGFINDIFRFDEQYFQIPPAVAQYMDPQHRLLLEVIIQSIEDSGHANQDMSGDRTALFVSALANDYEKLLRDKDVETNFYYWAGNEPAMSSGRIARFLDIQGPTQFINTECTGGATALLGACDLIRSGQVDQAIVSASSLFLHPYGFIAREDGILSPAAAPELFSKRSKGQLRGEAVVSVVVKSLSKAQQDGDDIYAIIAGGAANNSGRTFSLISANVEQQAKTISKAWKNAGVSADDFSVVECNASGVRAGDFTEITALKKVFLPDQHIHLSTVKGAIGHTEAVSGLVALVKVLLQLRYQTIIGTQGLSEIDDSLGIDGSGLYFNHHHKKWESTTREGDTLPKIAGINSFAGGGYNTHIVVKEFLGQKNTDMNQTIMPKTEISVLIPLSSHSEASLRDHIVQIKCYLQEQDLQKQPVDLARLAFTLQSREARQYRVILGASHLSELISQLDSILNGDIGIQNVEEPQQVETLRSALPSSPSFLMDGMTTELMLRWLRGEEPDWSCLWENKYPVRLSGLPVRAFLGAIHHPPFSIDKSAPLSNDALKSYQFRVSAAEPYLREHVVNGQMMLPGVVHLEFVRHAAMLLLSDRAATKPLSLRNVGWAKPAIKVEAESALTLMVNIQPETSPAEENAFRFDIAFDSALGTETHEEADNSYLDSLTVGSIGFSSLQQSPSLDIEQCQRSCQERRLTAEQCYSVLELLGIQIGKKHRAIQEIAIGKNSHGNTVALAKLAFIADNTPVYEFAHQSIPFKPTPFTLCPAMMDGALQAAYLGLLTPEDLKQRAVTPIPFAIDEIRVIRPVKGEAWAWVTGAASSIRKRDIVICDNKGDVCVEIKGFSTREQQASVTPPAVVQADVLQIEHAQNQPVLETLIGQIKAIIGKELGIAPTQLRATEPLDKYGIDSAIAIQLVAVLEKTFGSLPKTLFYEYKCIADLARYLAQTVTHYADQSLLSLDQKKESHAANQGQNTSDHRLNIAIIGISAKYPQSENIAQIWDNLKQGKRCISEVPQNRWDWQRYYHGDSQHTHLSKWGGFLDGVDEFDFAFFDISESEAATMDPQERLFLQEAWKAIEDAGYTPETLADDRKSEKNGINAVGVYAGSMYSEYQLHDVTSDELKQPVGLVGSQASIANWLSYFMNFHGPSMTLDAMCTSSMVAMQLACQDLKQRRTHAAIVGGVNLTLHPNKYLTLSRRKMLSSSPELNSFGEGSSGYIPGEGIGVLVLKRLEDALNEGAHIYGVIQGCVVNQNGRSNGFGAPDPKAQQRVIEQAMTEAKVNADEISYVEAHSTGTRYGDLIEVGALTKVFQKRADNHHSVCLMGSGKPNFGHCEAAAGVGSVIKVLLQMQHKAIAPTLYGERLNSDIIFEQTPFCVNSTLMEWKQPHREGVNMPRIAGISCFGAGGTNAHLILEESKQSKRPEIEINLPCAILLSAKTVSALQERVKQLYDFLSRYQSENSGNETELVLARLAFTLQVGRENMPVRAGFLVQSLEDLCQQLKQCECNNENIITLSNTDQFEESVWQEKINGWLAENNHRELLNIWHKGANVKWHRLYRNRLPERISLPTYPFERHKIELKAIETVPLLSTMPTSVQAAAHLSGEDGFAFLSNRTMAFQEKAERFVIRTLENIIGHEVPSANTPFSALHLTSLHIVRFLDFWQVVFGVSLPFTIFYEQRNVRALVGDLMTCERLTEEQLFAAAALLLPSAKESAAQTFPLSELQESFVIGRALSTYGQRVGSTLYFELHIAQAIPLQHIESAWNHLVDHHEALHTVVNNDFQQQVLEDYAYYSFSVTELSEYSDSEKADYLTNSRATLNCKVFDLACWPYFDINALILDAEHIVVQIALDEVIADAASVFLLVEQLRHLSEDPDYPLPATYSLKKYLTLVEQIRTGEYFQQSMQYWVDKLGNIPPGPDLKHLPAQYPVPQTVHCLSAELAPEWWSAIKTQANMLSCSTGAVLLTIFCEVLHQVTEQARFSLNLTNFNRLAINPQISGLVGLLANSNIFVSEWESENTFQSRVIACQQQLDRDASHSFVGAVNVLRKLRQNPAKRADIRLPVVFTNLISAAFQQPNPEGGWSVQHMMNTTPQVALDHHVFEVNGRLVYRWYVAHAVLEQGSVVALFDAYRQKLIARAQSISEQASSEPAVSDGQQGHSLEREKEKAQNASFPLLGIQKALYAGQMMPVKLGGKTCCCHLEFDIDVLDISRLTRSWHEIVAYHPVLRTRYLASLHQDVRDNVPDYPILTDNVIGTEEAFHQRCHAIRNEMLLTRYPAGEYPGYRIRVCTLEGQKNRLFVNFDFVLIDGKSIFLILNQWFNAYKSETYRLPTQNITFQDVVLHYKHQQKISGCVTARDYWHDKFSRMQQGLNGLTPFAHQASLPAPLTQVLPYYRRIQALAEKLGVSVDSILLAAFGLTLLNWNRLKTGKHEPITIAVVSWDRYAGVPETTTGVFTRLSWVSFSETDPTPEPLIYRVQAQLDSDRHHDSVDELEMAAHYPDLHFPIVYTCLLAYGKDFPEPAYSVSQTPGVVLDNIPTVLNTSSLRLQWDILECGRNEFSAVFQQYCSCLKKWFFTDEMLNFGHQGKDLADYDVQNSVTVDECHHDEEKQGNFYGRKM</sequence>
<keyword evidence="6" id="KW-0808">Transferase</keyword>
<evidence type="ECO:0000256" key="3">
    <source>
        <dbReference type="ARBA" id="ARBA00022450"/>
    </source>
</evidence>
<evidence type="ECO:0000256" key="2">
    <source>
        <dbReference type="ARBA" id="ARBA00004792"/>
    </source>
</evidence>
<dbReference type="InterPro" id="IPR042104">
    <property type="entry name" value="PKS_dehydratase_sf"/>
</dbReference>
<keyword evidence="4" id="KW-0963">Cytoplasm</keyword>
<feature type="active site" description="Proton donor; for dehydratase activity" evidence="8">
    <location>
        <position position="1158"/>
    </location>
</feature>
<evidence type="ECO:0000256" key="4">
    <source>
        <dbReference type="ARBA" id="ARBA00022490"/>
    </source>
</evidence>
<dbReference type="Pfam" id="PF00550">
    <property type="entry name" value="PP-binding"/>
    <property type="match status" value="1"/>
</dbReference>
<dbReference type="Pfam" id="PF02801">
    <property type="entry name" value="Ketoacyl-synt_C"/>
    <property type="match status" value="2"/>
</dbReference>
<dbReference type="SMART" id="SM00825">
    <property type="entry name" value="PKS_KS"/>
    <property type="match status" value="2"/>
</dbReference>
<dbReference type="InterPro" id="IPR049552">
    <property type="entry name" value="PKS_DH_N"/>
</dbReference>
<dbReference type="RefSeq" id="WP_189759018.1">
    <property type="nucleotide sequence ID" value="NZ_CAWPOC010000101.1"/>
</dbReference>
<feature type="domain" description="PKS/mFAS DH" evidence="11">
    <location>
        <begin position="923"/>
        <end position="1242"/>
    </location>
</feature>
<dbReference type="InterPro" id="IPR023213">
    <property type="entry name" value="CAT-like_dom_sf"/>
</dbReference>
<dbReference type="Pfam" id="PF21089">
    <property type="entry name" value="PKS_DH_N"/>
    <property type="match status" value="1"/>
</dbReference>
<evidence type="ECO:0000256" key="5">
    <source>
        <dbReference type="ARBA" id="ARBA00022553"/>
    </source>
</evidence>
<dbReference type="SUPFAM" id="SSF54427">
    <property type="entry name" value="NTF2-like"/>
    <property type="match status" value="1"/>
</dbReference>
<dbReference type="GeneID" id="88855703"/>
<evidence type="ECO:0000256" key="8">
    <source>
        <dbReference type="PROSITE-ProRule" id="PRU01363"/>
    </source>
</evidence>
<dbReference type="InterPro" id="IPR049900">
    <property type="entry name" value="PKS_mFAS_DH"/>
</dbReference>
<dbReference type="InterPro" id="IPR020806">
    <property type="entry name" value="PKS_PP-bd"/>
</dbReference>
<feature type="domain" description="Carrier" evidence="9">
    <location>
        <begin position="1260"/>
        <end position="1336"/>
    </location>
</feature>
<comment type="pathway">
    <text evidence="2">Antibiotic biosynthesis.</text>
</comment>
<dbReference type="Pfam" id="PF00668">
    <property type="entry name" value="Condensation"/>
    <property type="match status" value="2"/>
</dbReference>
<dbReference type="Gene3D" id="1.10.1240.100">
    <property type="match status" value="1"/>
</dbReference>
<dbReference type="InterPro" id="IPR001242">
    <property type="entry name" value="Condensation_dom"/>
</dbReference>
<dbReference type="PANTHER" id="PTHR43775:SF37">
    <property type="entry name" value="SI:DKEY-61P9.11"/>
    <property type="match status" value="1"/>
</dbReference>
<dbReference type="PROSITE" id="PS50075">
    <property type="entry name" value="CARRIER"/>
    <property type="match status" value="1"/>
</dbReference>
<dbReference type="Gene3D" id="3.30.559.10">
    <property type="entry name" value="Chloramphenicol acetyltransferase-like domain"/>
    <property type="match status" value="2"/>
</dbReference>
<dbReference type="InterPro" id="IPR054514">
    <property type="entry name" value="RhiE-like_linker"/>
</dbReference>
<evidence type="ECO:0000256" key="1">
    <source>
        <dbReference type="ARBA" id="ARBA00004496"/>
    </source>
</evidence>
<gene>
    <name evidence="12" type="ORF">QL112_009060</name>
</gene>
<dbReference type="InterPro" id="IPR049551">
    <property type="entry name" value="PKS_DH_C"/>
</dbReference>
<dbReference type="PANTHER" id="PTHR43775">
    <property type="entry name" value="FATTY ACID SYNTHASE"/>
    <property type="match status" value="1"/>
</dbReference>
<name>A0ABY9XME3_9GAMM</name>
<dbReference type="Gene3D" id="3.30.559.30">
    <property type="entry name" value="Nonribosomal peptide synthetase, condensation domain"/>
    <property type="match status" value="2"/>
</dbReference>
<keyword evidence="13" id="KW-1185">Reference proteome</keyword>
<proteinExistence type="predicted"/>
<comment type="subcellular location">
    <subcellularLocation>
        <location evidence="1">Cytoplasm</location>
    </subcellularLocation>
</comment>
<dbReference type="Gene3D" id="3.40.47.10">
    <property type="match status" value="2"/>
</dbReference>
<dbReference type="PROSITE" id="PS52004">
    <property type="entry name" value="KS3_2"/>
    <property type="match status" value="2"/>
</dbReference>
<organism evidence="12 13">
    <name type="scientific">Xenorhabdus griffiniae</name>
    <dbReference type="NCBI Taxonomy" id="351672"/>
    <lineage>
        <taxon>Bacteria</taxon>
        <taxon>Pseudomonadati</taxon>
        <taxon>Pseudomonadota</taxon>
        <taxon>Gammaproteobacteria</taxon>
        <taxon>Enterobacterales</taxon>
        <taxon>Morganellaceae</taxon>
        <taxon>Xenorhabdus</taxon>
    </lineage>
</organism>
<dbReference type="Proteomes" id="UP001300348">
    <property type="component" value="Chromosome"/>
</dbReference>
<dbReference type="Pfam" id="PF22336">
    <property type="entry name" value="RhiE-like_linker"/>
    <property type="match status" value="2"/>
</dbReference>
<keyword evidence="5" id="KW-0597">Phosphoprotein</keyword>
<dbReference type="SMART" id="SM00823">
    <property type="entry name" value="PKS_PP"/>
    <property type="match status" value="2"/>
</dbReference>
<dbReference type="SUPFAM" id="SSF52777">
    <property type="entry name" value="CoA-dependent acyltransferases"/>
    <property type="match status" value="4"/>
</dbReference>
<accession>A0ABY9XME3</accession>
<dbReference type="InterPro" id="IPR036736">
    <property type="entry name" value="ACP-like_sf"/>
</dbReference>
<dbReference type="Pfam" id="PF14765">
    <property type="entry name" value="PS-DH"/>
    <property type="match status" value="1"/>
</dbReference>
<dbReference type="Pfam" id="PF00109">
    <property type="entry name" value="ketoacyl-synt"/>
    <property type="match status" value="2"/>
</dbReference>
<dbReference type="SUPFAM" id="SSF53901">
    <property type="entry name" value="Thiolase-like"/>
    <property type="match status" value="2"/>
</dbReference>
<dbReference type="PROSITE" id="PS52019">
    <property type="entry name" value="PKS_MFAS_DH"/>
    <property type="match status" value="1"/>
</dbReference>
<dbReference type="CDD" id="cd00833">
    <property type="entry name" value="PKS"/>
    <property type="match status" value="2"/>
</dbReference>
<evidence type="ECO:0000256" key="7">
    <source>
        <dbReference type="ARBA" id="ARBA00022737"/>
    </source>
</evidence>
<evidence type="ECO:0000313" key="12">
    <source>
        <dbReference type="EMBL" id="WNH03794.1"/>
    </source>
</evidence>
<dbReference type="InterPro" id="IPR020841">
    <property type="entry name" value="PKS_Beta-ketoAc_synthase_dom"/>
</dbReference>
<dbReference type="InterPro" id="IPR016039">
    <property type="entry name" value="Thiolase-like"/>
</dbReference>
<dbReference type="Gene3D" id="3.30.70.3290">
    <property type="match status" value="1"/>
</dbReference>
<reference evidence="12 13" key="1">
    <citation type="journal article" date="2023" name="Access Microbiol">
        <title>The genome of a steinernematid-associated Pseudomonas piscis bacterium encodes the biosynthesis of insect toxins.</title>
        <authorList>
            <person name="Awori R.M."/>
            <person name="Hendre P."/>
            <person name="Amugune N.O."/>
        </authorList>
    </citation>
    <scope>NUCLEOTIDE SEQUENCE [LARGE SCALE GENOMIC DNA]</scope>
    <source>
        <strain evidence="12 13">97</strain>
    </source>
</reference>
<evidence type="ECO:0000256" key="6">
    <source>
        <dbReference type="ARBA" id="ARBA00022679"/>
    </source>
</evidence>
<dbReference type="Gene3D" id="1.10.1200.10">
    <property type="entry name" value="ACP-like"/>
    <property type="match status" value="1"/>
</dbReference>
<protein>
    <submittedName>
        <fullName evidence="12">Beta-ketoacyl synthase N-terminal-like domain-containing protein</fullName>
    </submittedName>
</protein>
<feature type="region of interest" description="N-terminal hotdog fold" evidence="8">
    <location>
        <begin position="923"/>
        <end position="1066"/>
    </location>
</feature>
<evidence type="ECO:0000259" key="10">
    <source>
        <dbReference type="PROSITE" id="PS52004"/>
    </source>
</evidence>
<dbReference type="InterPro" id="IPR014031">
    <property type="entry name" value="Ketoacyl_synth_C"/>
</dbReference>
<dbReference type="InterPro" id="IPR009081">
    <property type="entry name" value="PP-bd_ACP"/>
</dbReference>
<dbReference type="InterPro" id="IPR032710">
    <property type="entry name" value="NTF2-like_dom_sf"/>
</dbReference>
<dbReference type="Gene3D" id="3.10.129.110">
    <property type="entry name" value="Polyketide synthase dehydratase"/>
    <property type="match status" value="1"/>
</dbReference>
<feature type="region of interest" description="C-terminal hotdog fold" evidence="8">
    <location>
        <begin position="1080"/>
        <end position="1242"/>
    </location>
</feature>
<evidence type="ECO:0000259" key="9">
    <source>
        <dbReference type="PROSITE" id="PS50075"/>
    </source>
</evidence>
<dbReference type="SUPFAM" id="SSF47336">
    <property type="entry name" value="ACP-like"/>
    <property type="match status" value="2"/>
</dbReference>
<feature type="domain" description="Ketosynthase family 3 (KS3)" evidence="10">
    <location>
        <begin position="1366"/>
        <end position="1802"/>
    </location>
</feature>
<evidence type="ECO:0000259" key="11">
    <source>
        <dbReference type="PROSITE" id="PS52019"/>
    </source>
</evidence>
<dbReference type="InterPro" id="IPR014030">
    <property type="entry name" value="Ketoacyl_synth_N"/>
</dbReference>